<accession>A0A9Q0I0Z6</accession>
<dbReference type="GO" id="GO:0043240">
    <property type="term" value="C:Fanconi anaemia nuclear complex"/>
    <property type="evidence" value="ECO:0007669"/>
    <property type="project" value="InterPro"/>
</dbReference>
<comment type="caution">
    <text evidence="2">The sequence shown here is derived from an EMBL/GenBank/DDBJ whole genome shotgun (WGS) entry which is preliminary data.</text>
</comment>
<dbReference type="InterPro" id="IPR011044">
    <property type="entry name" value="Quino_amine_DH_bsu"/>
</dbReference>
<dbReference type="OrthoDB" id="6495021at2759"/>
<evidence type="ECO:0008006" key="4">
    <source>
        <dbReference type="Google" id="ProtNLM"/>
    </source>
</evidence>
<name>A0A9Q0I0Z6_9TELE</name>
<keyword evidence="3" id="KW-1185">Reference proteome</keyword>
<evidence type="ECO:0000313" key="2">
    <source>
        <dbReference type="EMBL" id="KAJ3581799.1"/>
    </source>
</evidence>
<evidence type="ECO:0000313" key="3">
    <source>
        <dbReference type="Proteomes" id="UP001148018"/>
    </source>
</evidence>
<dbReference type="PANTHER" id="PTHR14890:SF1">
    <property type="entry name" value="FANCONI ANEMIA CORE COMPLEX-ASSOCIATED PROTEIN 100"/>
    <property type="match status" value="1"/>
</dbReference>
<organism evidence="2 3">
    <name type="scientific">Muraenolepis orangiensis</name>
    <name type="common">Patagonian moray cod</name>
    <dbReference type="NCBI Taxonomy" id="630683"/>
    <lineage>
        <taxon>Eukaryota</taxon>
        <taxon>Metazoa</taxon>
        <taxon>Chordata</taxon>
        <taxon>Craniata</taxon>
        <taxon>Vertebrata</taxon>
        <taxon>Euteleostomi</taxon>
        <taxon>Actinopterygii</taxon>
        <taxon>Neopterygii</taxon>
        <taxon>Teleostei</taxon>
        <taxon>Neoteleostei</taxon>
        <taxon>Acanthomorphata</taxon>
        <taxon>Zeiogadaria</taxon>
        <taxon>Gadariae</taxon>
        <taxon>Gadiformes</taxon>
        <taxon>Muraenolepidoidei</taxon>
        <taxon>Muraenolepididae</taxon>
        <taxon>Muraenolepis</taxon>
    </lineage>
</organism>
<dbReference type="EMBL" id="JANIIK010001951">
    <property type="protein sequence ID" value="KAJ3581799.1"/>
    <property type="molecule type" value="Genomic_DNA"/>
</dbReference>
<evidence type="ECO:0000256" key="1">
    <source>
        <dbReference type="SAM" id="MobiDB-lite"/>
    </source>
</evidence>
<dbReference type="AlphaFoldDB" id="A0A9Q0I0Z6"/>
<dbReference type="InterPro" id="IPR029251">
    <property type="entry name" value="Faap100"/>
</dbReference>
<dbReference type="GO" id="GO:0036297">
    <property type="term" value="P:interstrand cross-link repair"/>
    <property type="evidence" value="ECO:0007669"/>
    <property type="project" value="InterPro"/>
</dbReference>
<sequence>MEGRCSVETWARFGGVPLGCKVTGGGSLVVVLSDGSEELTVFHIEEKRIVTTLQFPGPVCDLVQSDDQHLIYAACETAVYRVNIHTLMSRSPPGSAAPPSIPSVLTISPDWLAVREERVCSLLLVGSVLLTLTQNDQLWRFTLYKVLPSVASAASLHEKVAVLEVPAVSSGLYADGDQRRTPVLNCVHSGDGGPPSSASASASSLSSSSHALTGDRHFLLEPLLFKILFGVDAALSRSPVVLCGLPDGRLCSFPLRVLPPRVRVLHSLEQPVVFVGTSAAAGTGPPRRLVVVGALGRVALLEGCVSGPVVCCCVDARRLYYSTGSDLLALDLSGEGERQGAAAGGGLPSPVSLNVGSVVALAGATRHTAAVSAATEGAVQLLGLSATGKLQSIRVGQRMKDLLASIGDVCERATVLKASIHSKGEVLTHLNQVLNISCLLLSDRNKGDRLLAEKRPISCHAVSRWSRVLQTDTEFEVSLPVATDGDTPFPVAVDCSLVFSLTGLLGEEELGSLLAARRPDPGLPAGRDGGCFSLPVDTLSVDWLDAIRVCDPGPDPNEGSLPVTVDPLRAFLSGRGGGRGEDSGGPLRPGASGETFSACVRVSAELLSAALESGAADAAAGSKVAPACSSPPSVLDWLLPPPPPPCSSRGEERGAVTRGDPAHAPGNQAVVSARCPAGHPATVGEESPGEERGPPFKMLEIRVESASMAAVCGLHHAVLRRTLLQRAPEATPSPSTIHAAVLRQALQKAEALLQRIQEARVPGAVGGDFPREPQSLQPLFSLYRELRDNPLLIV</sequence>
<dbReference type="PANTHER" id="PTHR14890">
    <property type="entry name" value="FANCONI ANEMIA CORE COMPLEX-ASSOCIATED PROTEIN 100"/>
    <property type="match status" value="1"/>
</dbReference>
<gene>
    <name evidence="2" type="ORF">NHX12_016224</name>
</gene>
<feature type="region of interest" description="Disordered" evidence="1">
    <location>
        <begin position="643"/>
        <end position="665"/>
    </location>
</feature>
<dbReference type="SUPFAM" id="SSF50969">
    <property type="entry name" value="YVTN repeat-like/Quinoprotein amine dehydrogenase"/>
    <property type="match status" value="1"/>
</dbReference>
<feature type="region of interest" description="Disordered" evidence="1">
    <location>
        <begin position="573"/>
        <end position="592"/>
    </location>
</feature>
<dbReference type="Pfam" id="PF15146">
    <property type="entry name" value="FANCAA"/>
    <property type="match status" value="2"/>
</dbReference>
<dbReference type="GO" id="GO:0005654">
    <property type="term" value="C:nucleoplasm"/>
    <property type="evidence" value="ECO:0007669"/>
    <property type="project" value="TreeGrafter"/>
</dbReference>
<protein>
    <recommendedName>
        <fullName evidence="4">Fanconi anemia core complex-associated protein 100</fullName>
    </recommendedName>
</protein>
<proteinExistence type="predicted"/>
<dbReference type="Proteomes" id="UP001148018">
    <property type="component" value="Unassembled WGS sequence"/>
</dbReference>
<reference evidence="2" key="1">
    <citation type="submission" date="2022-07" db="EMBL/GenBank/DDBJ databases">
        <title>Chromosome-level genome of Muraenolepis orangiensis.</title>
        <authorList>
            <person name="Kim J."/>
        </authorList>
    </citation>
    <scope>NUCLEOTIDE SEQUENCE</scope>
    <source>
        <strain evidence="2">KU_S4_2022</strain>
        <tissue evidence="2">Muscle</tissue>
    </source>
</reference>